<evidence type="ECO:0000313" key="3">
    <source>
        <dbReference type="Proteomes" id="UP000481033"/>
    </source>
</evidence>
<dbReference type="EMBL" id="QXHD01000004">
    <property type="protein sequence ID" value="NEZ60184.1"/>
    <property type="molecule type" value="Genomic_DNA"/>
</dbReference>
<dbReference type="InterPro" id="IPR007393">
    <property type="entry name" value="YlxR_dom"/>
</dbReference>
<sequence>MRPNYRRCVSCRKAAHRDQFLRVVRTYPTGTIQLNYGMGRSAYLCPQIDCLNSAHKKNRLGRSLKAPVPEEIYQHLHQLIKQKLASPR</sequence>
<name>A0A6M0RVB2_9CYAN</name>
<dbReference type="RefSeq" id="WP_163668145.1">
    <property type="nucleotide sequence ID" value="NZ_QXHD01000004.1"/>
</dbReference>
<protein>
    <submittedName>
        <fullName evidence="2">YlxR family protein</fullName>
    </submittedName>
</protein>
<dbReference type="PANTHER" id="PTHR34215:SF1">
    <property type="entry name" value="YLXR DOMAIN-CONTAINING PROTEIN"/>
    <property type="match status" value="1"/>
</dbReference>
<evidence type="ECO:0000313" key="2">
    <source>
        <dbReference type="EMBL" id="NEZ60184.1"/>
    </source>
</evidence>
<dbReference type="Pfam" id="PF04296">
    <property type="entry name" value="YlxR"/>
    <property type="match status" value="1"/>
</dbReference>
<keyword evidence="3" id="KW-1185">Reference proteome</keyword>
<proteinExistence type="predicted"/>
<accession>A0A6M0RVB2</accession>
<comment type="caution">
    <text evidence="2">The sequence shown here is derived from an EMBL/GenBank/DDBJ whole genome shotgun (WGS) entry which is preliminary data.</text>
</comment>
<dbReference type="PANTHER" id="PTHR34215">
    <property type="entry name" value="BLL0784 PROTEIN"/>
    <property type="match status" value="1"/>
</dbReference>
<dbReference type="Gene3D" id="3.30.1230.10">
    <property type="entry name" value="YlxR-like"/>
    <property type="match status" value="1"/>
</dbReference>
<dbReference type="SUPFAM" id="SSF64376">
    <property type="entry name" value="YlxR-like"/>
    <property type="match status" value="1"/>
</dbReference>
<dbReference type="Proteomes" id="UP000481033">
    <property type="component" value="Unassembled WGS sequence"/>
</dbReference>
<dbReference type="InterPro" id="IPR037465">
    <property type="entry name" value="YlxR"/>
</dbReference>
<dbReference type="InterPro" id="IPR035931">
    <property type="entry name" value="YlxR-like_sf"/>
</dbReference>
<evidence type="ECO:0000259" key="1">
    <source>
        <dbReference type="Pfam" id="PF04296"/>
    </source>
</evidence>
<feature type="domain" description="YlxR" evidence="1">
    <location>
        <begin position="6"/>
        <end position="77"/>
    </location>
</feature>
<gene>
    <name evidence="2" type="ORF">DXZ20_31970</name>
</gene>
<organism evidence="2 3">
    <name type="scientific">Adonisia turfae CCMR0081</name>
    <dbReference type="NCBI Taxonomy" id="2292702"/>
    <lineage>
        <taxon>Bacteria</taxon>
        <taxon>Bacillati</taxon>
        <taxon>Cyanobacteriota</taxon>
        <taxon>Adonisia</taxon>
        <taxon>Adonisia turfae</taxon>
    </lineage>
</organism>
<dbReference type="AlphaFoldDB" id="A0A6M0RVB2"/>
<reference evidence="2 3" key="1">
    <citation type="journal article" date="2020" name="Microb. Ecol.">
        <title>Ecogenomics of the Marine Benthic Filamentous Cyanobacterium Adonisia.</title>
        <authorList>
            <person name="Walter J.M."/>
            <person name="Coutinho F.H."/>
            <person name="Leomil L."/>
            <person name="Hargreaves P.I."/>
            <person name="Campeao M.E."/>
            <person name="Vieira V.V."/>
            <person name="Silva B.S."/>
            <person name="Fistarol G.O."/>
            <person name="Salomon P.S."/>
            <person name="Sawabe T."/>
            <person name="Mino S."/>
            <person name="Hosokawa M."/>
            <person name="Miyashita H."/>
            <person name="Maruyama F."/>
            <person name="van Verk M.C."/>
            <person name="Dutilh B.E."/>
            <person name="Thompson C.C."/>
            <person name="Thompson F.L."/>
        </authorList>
    </citation>
    <scope>NUCLEOTIDE SEQUENCE [LARGE SCALE GENOMIC DNA]</scope>
    <source>
        <strain evidence="2 3">CCMR0081</strain>
    </source>
</reference>